<dbReference type="Gene3D" id="3.60.21.10">
    <property type="match status" value="1"/>
</dbReference>
<reference evidence="5" key="1">
    <citation type="journal article" date="2015" name="Genome Announc.">
        <title>Draft whole-genome sequence of the biocontrol agent Trichoderma harzianum T6776.</title>
        <authorList>
            <person name="Baroncelli R."/>
            <person name="Piaggeschi G."/>
            <person name="Fiorini L."/>
            <person name="Bertolini E."/>
            <person name="Zapparata A."/>
            <person name="Pe M.E."/>
            <person name="Sarrocco S."/>
            <person name="Vannacci G."/>
        </authorList>
    </citation>
    <scope>NUCLEOTIDE SEQUENCE [LARGE SCALE GENOMIC DNA]</scope>
    <source>
        <strain evidence="5">T6776</strain>
    </source>
</reference>
<dbReference type="AlphaFoldDB" id="A0A0F9XHF2"/>
<evidence type="ECO:0000256" key="1">
    <source>
        <dbReference type="SAM" id="Coils"/>
    </source>
</evidence>
<dbReference type="InterPro" id="IPR027417">
    <property type="entry name" value="P-loop_NTPase"/>
</dbReference>
<proteinExistence type="predicted"/>
<name>A0A0F9XHF2_TRIHA</name>
<dbReference type="InterPro" id="IPR029052">
    <property type="entry name" value="Metallo-depent_PP-like"/>
</dbReference>
<dbReference type="GO" id="GO:0006302">
    <property type="term" value="P:double-strand break repair"/>
    <property type="evidence" value="ECO:0007669"/>
    <property type="project" value="InterPro"/>
</dbReference>
<dbReference type="InterPro" id="IPR038729">
    <property type="entry name" value="Rad50/SbcC_AAA"/>
</dbReference>
<dbReference type="CDD" id="cd00267">
    <property type="entry name" value="ABC_ATPase"/>
    <property type="match status" value="1"/>
</dbReference>
<dbReference type="PANTHER" id="PTHR32114:SF2">
    <property type="entry name" value="ABC TRANSPORTER ABCH.3"/>
    <property type="match status" value="1"/>
</dbReference>
<dbReference type="PANTHER" id="PTHR32114">
    <property type="entry name" value="ABC TRANSPORTER ABCH.3"/>
    <property type="match status" value="1"/>
</dbReference>
<evidence type="ECO:0000259" key="3">
    <source>
        <dbReference type="Pfam" id="PF13476"/>
    </source>
</evidence>
<dbReference type="OrthoDB" id="18797at2759"/>
<feature type="domain" description="Rad50/SbcC-type AAA" evidence="3">
    <location>
        <begin position="410"/>
        <end position="627"/>
    </location>
</feature>
<accession>A0A0F9XHF2</accession>
<feature type="region of interest" description="Disordered" evidence="2">
    <location>
        <begin position="280"/>
        <end position="317"/>
    </location>
</feature>
<dbReference type="Gene3D" id="3.40.50.300">
    <property type="entry name" value="P-loop containing nucleotide triphosphate hydrolases"/>
    <property type="match status" value="2"/>
</dbReference>
<feature type="compositionally biased region" description="Basic and acidic residues" evidence="2">
    <location>
        <begin position="297"/>
        <end position="317"/>
    </location>
</feature>
<dbReference type="Proteomes" id="UP000034112">
    <property type="component" value="Unassembled WGS sequence"/>
</dbReference>
<dbReference type="OMA" id="CQFGRCI"/>
<protein>
    <recommendedName>
        <fullName evidence="3">Rad50/SbcC-type AAA domain-containing protein</fullName>
    </recommendedName>
</protein>
<feature type="coiled-coil region" evidence="1">
    <location>
        <begin position="607"/>
        <end position="695"/>
    </location>
</feature>
<gene>
    <name evidence="4" type="ORF">THAR02_03453</name>
</gene>
<feature type="coiled-coil region" evidence="1">
    <location>
        <begin position="773"/>
        <end position="873"/>
    </location>
</feature>
<dbReference type="SUPFAM" id="SSF56300">
    <property type="entry name" value="Metallo-dependent phosphatases"/>
    <property type="match status" value="1"/>
</dbReference>
<dbReference type="Pfam" id="PF13476">
    <property type="entry name" value="AAA_23"/>
    <property type="match status" value="1"/>
</dbReference>
<evidence type="ECO:0000313" key="5">
    <source>
        <dbReference type="Proteomes" id="UP000034112"/>
    </source>
</evidence>
<dbReference type="GO" id="GO:0003677">
    <property type="term" value="F:DNA binding"/>
    <property type="evidence" value="ECO:0007669"/>
    <property type="project" value="UniProtKB-ARBA"/>
</dbReference>
<dbReference type="GO" id="GO:0016887">
    <property type="term" value="F:ATP hydrolysis activity"/>
    <property type="evidence" value="ECO:0007669"/>
    <property type="project" value="InterPro"/>
</dbReference>
<sequence length="1079" mass="121284">MQLTHVLSACYRFIGLLSDVVPRVHILLGNHDLSYRRDYQTTALAALGINRLAPYVSLHSGIAHHEWDGRRVLLLPFREDQNELTEAVAALGPSEASKTVAFAHLAINKAITQRHVISAGVDKPRVTSSITYRGLTGPDQFASLARTFTGHFHSYQTIRNNDDLGGSITYLGSPLQLSWADLLDEQRGVVLFDPETLEHELLVNPHAVSYTTANIQQVLDGQVDKSAVVDKHVMLVGEHSHRNYVTARDRLTSRQLEVRSVRKWIPRGFALNAEHTSFGGLGASVPESDATVQLSEKPAEDQRSPDATRDGVPDSGADAEHWAEKLDLAAEARMYVESLEMDENLLLRRDELVRIGQQMIQVSLEREDQDDEATLNYRDFLNPSSQAVGTKTATELAGPSTHVFVAEPRRLIMTNFLGVQGTITIDFQKDLPRGLAFLVGDNSSGKSTVVEAMAWCQFGRCIRSDMRSDHVVNDDVGKNCSVTLEFANGYKISRYRKHKIHGNRVVVSLRGESQPQLELPDARTTQQALDKLLGTDYETYVKTVVLSHESAASLLNPKTKGRRELIEASLGLSILDKCSLVSKDLLKDINKHMDEVKSKLESLLMPIEDREGRLADLYRTRDQLQKEMEEAGASLETALQELAAAELQTNRTQSSEETTLFRHQHAEVSMLQDQITSENENIQRLEKSYTQIQKQKPIESTTWLDQLHRRLSQSLGIMAESHPVGLSKLLHVAKMFILRFRLMALRRFLRVFGIPSDGFQGTSGQDHNVKAAINSLREGVNNSRSRLQRLRHEADRIIVLEEIAIKRAIMIKEQLMQVIQARKACEEKQQQFTFMQKDVNRHTEYLKKEESSLQSLRSKHDALVTTHRELEAKRELFHFWSSALAKRNSRAKMPANFRDYILGKTILELNTLLVQVLTMLYDDTRHARGTATGMLRSLFETDSIVTATDPSPSLGPVLDSKLAVDSSLAYGKRSSGERKRIDLALYFALLQLSWARSAHRAHYLLVDEVFDSLDEAGQSAVVRWCGLMSQTVGWVVVITHSRFLVERDLGEDVDRPAVVRARMGQKGTELTVDGRRIGV</sequence>
<keyword evidence="1" id="KW-0175">Coiled coil</keyword>
<dbReference type="EMBL" id="JOKZ01000077">
    <property type="protein sequence ID" value="KKP04446.1"/>
    <property type="molecule type" value="Genomic_DNA"/>
</dbReference>
<comment type="caution">
    <text evidence="4">The sequence shown here is derived from an EMBL/GenBank/DDBJ whole genome shotgun (WGS) entry which is preliminary data.</text>
</comment>
<organism evidence="4 5">
    <name type="scientific">Trichoderma harzianum</name>
    <name type="common">Hypocrea lixii</name>
    <dbReference type="NCBI Taxonomy" id="5544"/>
    <lineage>
        <taxon>Eukaryota</taxon>
        <taxon>Fungi</taxon>
        <taxon>Dikarya</taxon>
        <taxon>Ascomycota</taxon>
        <taxon>Pezizomycotina</taxon>
        <taxon>Sordariomycetes</taxon>
        <taxon>Hypocreomycetidae</taxon>
        <taxon>Hypocreales</taxon>
        <taxon>Hypocreaceae</taxon>
        <taxon>Trichoderma</taxon>
    </lineage>
</organism>
<dbReference type="SUPFAM" id="SSF52540">
    <property type="entry name" value="P-loop containing nucleoside triphosphate hydrolases"/>
    <property type="match status" value="1"/>
</dbReference>
<evidence type="ECO:0000256" key="2">
    <source>
        <dbReference type="SAM" id="MobiDB-lite"/>
    </source>
</evidence>
<evidence type="ECO:0000313" key="4">
    <source>
        <dbReference type="EMBL" id="KKP04446.1"/>
    </source>
</evidence>